<dbReference type="Pfam" id="PF01243">
    <property type="entry name" value="PNPOx_N"/>
    <property type="match status" value="1"/>
</dbReference>
<dbReference type="SUPFAM" id="SSF50475">
    <property type="entry name" value="FMN-binding split barrel"/>
    <property type="match status" value="1"/>
</dbReference>
<dbReference type="HOGENOM" id="CLU_137964_2_0_4"/>
<evidence type="ECO:0000259" key="1">
    <source>
        <dbReference type="Pfam" id="PF01243"/>
    </source>
</evidence>
<dbReference type="EMBL" id="GG658170">
    <property type="protein sequence ID" value="EEO29364.1"/>
    <property type="molecule type" value="Genomic_DNA"/>
</dbReference>
<name>C3X838_OXAFO</name>
<dbReference type="STRING" id="847.BRW83_1861"/>
<dbReference type="RefSeq" id="WP_005879763.1">
    <property type="nucleotide sequence ID" value="NZ_CP019430.1"/>
</dbReference>
<keyword evidence="3" id="KW-1185">Reference proteome</keyword>
<protein>
    <submittedName>
        <fullName evidence="2">Pyridoxamine 5'-phosphate oxidase family protein</fullName>
    </submittedName>
</protein>
<feature type="domain" description="Pyridoxamine 5'-phosphate oxidase N-terminal" evidence="1">
    <location>
        <begin position="3"/>
        <end position="88"/>
    </location>
</feature>
<dbReference type="PANTHER" id="PTHR34818">
    <property type="entry name" value="PROTEIN BLI-3"/>
    <property type="match status" value="1"/>
</dbReference>
<reference evidence="2 3" key="1">
    <citation type="submission" date="2009-02" db="EMBL/GenBank/DDBJ databases">
        <title>The Genome Sequence of Oxalobacter formigenes OXCC13.</title>
        <authorList>
            <consortium name="The Broad Institute Genome Sequencing Platform"/>
            <person name="Ward D."/>
            <person name="Young S.K."/>
            <person name="Kodira C.D."/>
            <person name="Zeng Q."/>
            <person name="Koehrsen M."/>
            <person name="Alvarado L."/>
            <person name="Berlin A."/>
            <person name="Borenstein D."/>
            <person name="Chen Z."/>
            <person name="Engels R."/>
            <person name="Freedman E."/>
            <person name="Gellesch M."/>
            <person name="Goldberg J."/>
            <person name="Griggs A."/>
            <person name="Gujja S."/>
            <person name="Heiman D."/>
            <person name="Hepburn T."/>
            <person name="Howarth C."/>
            <person name="Jen D."/>
            <person name="Larson L."/>
            <person name="Lewis B."/>
            <person name="Mehta T."/>
            <person name="Park D."/>
            <person name="Pearson M."/>
            <person name="Roberts A."/>
            <person name="Saif S."/>
            <person name="Shea T."/>
            <person name="Shenoy N."/>
            <person name="Sisk P."/>
            <person name="Stolte C."/>
            <person name="Sykes S."/>
            <person name="Walk T."/>
            <person name="White J."/>
            <person name="Yandava C."/>
            <person name="Allison M.J."/>
            <person name="Lander E."/>
            <person name="Nusbaum C."/>
            <person name="Galagan J."/>
            <person name="Birren B."/>
        </authorList>
    </citation>
    <scope>NUCLEOTIDE SEQUENCE [LARGE SCALE GENOMIC DNA]</scope>
    <source>
        <strain evidence="2 3">OXCC13</strain>
    </source>
</reference>
<dbReference type="InterPro" id="IPR052917">
    <property type="entry name" value="Stress-Dev_Protein"/>
</dbReference>
<dbReference type="OrthoDB" id="1432662at2"/>
<dbReference type="PANTHER" id="PTHR34818:SF1">
    <property type="entry name" value="PROTEIN BLI-3"/>
    <property type="match status" value="1"/>
</dbReference>
<evidence type="ECO:0000313" key="3">
    <source>
        <dbReference type="Proteomes" id="UP000005089"/>
    </source>
</evidence>
<gene>
    <name evidence="2" type="ORF">OFBG_00392</name>
</gene>
<dbReference type="InterPro" id="IPR011576">
    <property type="entry name" value="Pyridox_Oxase_N"/>
</dbReference>
<dbReference type="Gene3D" id="2.30.110.10">
    <property type="entry name" value="Electron Transport, Fmn-binding Protein, Chain A"/>
    <property type="match status" value="1"/>
</dbReference>
<dbReference type="Proteomes" id="UP000005089">
    <property type="component" value="Unassembled WGS sequence"/>
</dbReference>
<proteinExistence type="predicted"/>
<dbReference type="AlphaFoldDB" id="C3X838"/>
<dbReference type="eggNOG" id="COG5015">
    <property type="taxonomic scope" value="Bacteria"/>
</dbReference>
<accession>C3X838</accession>
<organism evidence="2 3">
    <name type="scientific">Oxalobacter formigenes OXCC13</name>
    <dbReference type="NCBI Taxonomy" id="556269"/>
    <lineage>
        <taxon>Bacteria</taxon>
        <taxon>Pseudomonadati</taxon>
        <taxon>Pseudomonadota</taxon>
        <taxon>Betaproteobacteria</taxon>
        <taxon>Burkholderiales</taxon>
        <taxon>Oxalobacteraceae</taxon>
        <taxon>Oxalobacter</taxon>
    </lineage>
</organism>
<dbReference type="GeneID" id="77135696"/>
<evidence type="ECO:0000313" key="2">
    <source>
        <dbReference type="EMBL" id="EEO29364.1"/>
    </source>
</evidence>
<dbReference type="InterPro" id="IPR012349">
    <property type="entry name" value="Split_barrel_FMN-bd"/>
</dbReference>
<sequence>MEVIVRFLKENPVQFLATIGLDGKPKVRPFHFMMEDDGKFWFCTSNRKDVYAELKNAPYVELSVASPEHTWLRLAGKVVFENNMAIKNRIMDECEMVRTVFRTADNPVFEVFYLEEAIASVSNLTGSPAKKYHLV</sequence>